<reference evidence="11" key="1">
    <citation type="submission" date="2018-04" db="EMBL/GenBank/DDBJ databases">
        <authorList>
            <person name="Liu S."/>
            <person name="Wang Z."/>
            <person name="Li J."/>
        </authorList>
    </citation>
    <scope>NUCLEOTIDE SEQUENCE [LARGE SCALE GENOMIC DNA]</scope>
    <source>
        <strain evidence="11">622</strain>
    </source>
</reference>
<dbReference type="Proteomes" id="UP000244962">
    <property type="component" value="Unassembled WGS sequence"/>
</dbReference>
<dbReference type="PROSITE" id="PS50835">
    <property type="entry name" value="IG_LIKE"/>
    <property type="match status" value="1"/>
</dbReference>
<feature type="signal peptide" evidence="7">
    <location>
        <begin position="1"/>
        <end position="32"/>
    </location>
</feature>
<dbReference type="EMBL" id="QEFB01000018">
    <property type="protein sequence ID" value="PWC04723.1"/>
    <property type="molecule type" value="Genomic_DNA"/>
</dbReference>
<feature type="region of interest" description="Disordered" evidence="5">
    <location>
        <begin position="194"/>
        <end position="227"/>
    </location>
</feature>
<keyword evidence="4" id="KW-0572">Peptidoglycan-anchor</keyword>
<keyword evidence="6" id="KW-0472">Membrane</keyword>
<dbReference type="InterPro" id="IPR007110">
    <property type="entry name" value="Ig-like_dom"/>
</dbReference>
<keyword evidence="6" id="KW-0812">Transmembrane</keyword>
<comment type="caution">
    <text evidence="10">The sequence shown here is derived from an EMBL/GenBank/DDBJ whole genome shotgun (WGS) entry which is preliminary data.</text>
</comment>
<feature type="transmembrane region" description="Helical" evidence="6">
    <location>
        <begin position="262"/>
        <end position="280"/>
    </location>
</feature>
<evidence type="ECO:0000256" key="4">
    <source>
        <dbReference type="ARBA" id="ARBA00023088"/>
    </source>
</evidence>
<feature type="domain" description="Gram-positive cocci surface proteins LPxTG" evidence="9">
    <location>
        <begin position="253"/>
        <end position="286"/>
    </location>
</feature>
<dbReference type="NCBIfam" id="TIGR01167">
    <property type="entry name" value="LPXTG_anchor"/>
    <property type="match status" value="1"/>
</dbReference>
<keyword evidence="11" id="KW-1185">Reference proteome</keyword>
<evidence type="ECO:0000256" key="6">
    <source>
        <dbReference type="SAM" id="Phobius"/>
    </source>
</evidence>
<dbReference type="KEGG" id="myl:C3E77_01065"/>
<keyword evidence="3 7" id="KW-0732">Signal</keyword>
<keyword evidence="6" id="KW-1133">Transmembrane helix</keyword>
<evidence type="ECO:0000256" key="5">
    <source>
        <dbReference type="SAM" id="MobiDB-lite"/>
    </source>
</evidence>
<keyword evidence="2" id="KW-0964">Secreted</keyword>
<evidence type="ECO:0000256" key="3">
    <source>
        <dbReference type="ARBA" id="ARBA00022729"/>
    </source>
</evidence>
<evidence type="ECO:0000256" key="1">
    <source>
        <dbReference type="ARBA" id="ARBA00022512"/>
    </source>
</evidence>
<proteinExistence type="predicted"/>
<evidence type="ECO:0000256" key="7">
    <source>
        <dbReference type="SAM" id="SignalP"/>
    </source>
</evidence>
<evidence type="ECO:0000313" key="10">
    <source>
        <dbReference type="EMBL" id="PWC04723.1"/>
    </source>
</evidence>
<sequence>MKIHTKFIAGFNASVLVGAALVLFAGAAPATAHTPKVAATCDGVTVALTNYGATAKNSAEVIIDGETVEDTTFGKEFIEEYEFDDRTVAHSYTVVVDAPGTAHDVDTSDESEPCPAPVQEEPPVVTPPVEEPPVVVPEMPQPNETVTSVDDVNCDSKTVTTTTTTVTTGWTLDETSNTWVKAEPVTTVKETVRDATEGECTVETPPTSVTPPVEDTPPTPASPPVVPPAAVTPPVTVPTTAPVDDTTTVSDSLPATGSDTAWAIPLAGGLLLAGAALMLVRRTRRA</sequence>
<dbReference type="PROSITE" id="PS50847">
    <property type="entry name" value="GRAM_POS_ANCHORING"/>
    <property type="match status" value="1"/>
</dbReference>
<evidence type="ECO:0000259" key="8">
    <source>
        <dbReference type="PROSITE" id="PS50835"/>
    </source>
</evidence>
<evidence type="ECO:0000259" key="9">
    <source>
        <dbReference type="PROSITE" id="PS50847"/>
    </source>
</evidence>
<feature type="chain" id="PRO_5015657300" evidence="7">
    <location>
        <begin position="33"/>
        <end position="286"/>
    </location>
</feature>
<dbReference type="InterPro" id="IPR019931">
    <property type="entry name" value="LPXTG_anchor"/>
</dbReference>
<feature type="region of interest" description="Disordered" evidence="5">
    <location>
        <begin position="101"/>
        <end position="128"/>
    </location>
</feature>
<dbReference type="AlphaFoldDB" id="A0A2U1TAM6"/>
<feature type="compositionally biased region" description="Low complexity" evidence="5">
    <location>
        <begin position="201"/>
        <end position="213"/>
    </location>
</feature>
<gene>
    <name evidence="10" type="ORF">DF223_14905</name>
</gene>
<feature type="domain" description="Ig-like" evidence="8">
    <location>
        <begin position="127"/>
        <end position="210"/>
    </location>
</feature>
<name>A0A2U1TAM6_9MICO</name>
<evidence type="ECO:0000313" key="11">
    <source>
        <dbReference type="Proteomes" id="UP000244962"/>
    </source>
</evidence>
<accession>A0A2U1TAM6</accession>
<organism evidence="10 11">
    <name type="scientific">Mycetocola zhujimingii</name>
    <dbReference type="NCBI Taxonomy" id="2079792"/>
    <lineage>
        <taxon>Bacteria</taxon>
        <taxon>Bacillati</taxon>
        <taxon>Actinomycetota</taxon>
        <taxon>Actinomycetes</taxon>
        <taxon>Micrococcales</taxon>
        <taxon>Microbacteriaceae</taxon>
        <taxon>Mycetocola</taxon>
    </lineage>
</organism>
<feature type="compositionally biased region" description="Pro residues" evidence="5">
    <location>
        <begin position="214"/>
        <end position="227"/>
    </location>
</feature>
<dbReference type="RefSeq" id="WP_108389952.1">
    <property type="nucleotide sequence ID" value="NZ_CP026949.1"/>
</dbReference>
<evidence type="ECO:0000256" key="2">
    <source>
        <dbReference type="ARBA" id="ARBA00022525"/>
    </source>
</evidence>
<protein>
    <submittedName>
        <fullName evidence="10">LPXTG cell wall anchor domain-containing protein</fullName>
    </submittedName>
</protein>
<keyword evidence="1" id="KW-0134">Cell wall</keyword>